<protein>
    <recommendedName>
        <fullName evidence="3">C2H2-type domain-containing protein</fullName>
    </recommendedName>
</protein>
<accession>A0ABQ3GB85</accession>
<proteinExistence type="predicted"/>
<gene>
    <name evidence="1" type="ORF">GCM10007320_54370</name>
</gene>
<organism evidence="1 2">
    <name type="scientific">Pseudorhodoferax aquiterrae</name>
    <dbReference type="NCBI Taxonomy" id="747304"/>
    <lineage>
        <taxon>Bacteria</taxon>
        <taxon>Pseudomonadati</taxon>
        <taxon>Pseudomonadota</taxon>
        <taxon>Betaproteobacteria</taxon>
        <taxon>Burkholderiales</taxon>
        <taxon>Comamonadaceae</taxon>
    </lineage>
</organism>
<name>A0ABQ3GB85_9BURK</name>
<evidence type="ECO:0000313" key="2">
    <source>
        <dbReference type="Proteomes" id="UP000626210"/>
    </source>
</evidence>
<dbReference type="EMBL" id="BMYK01000026">
    <property type="protein sequence ID" value="GHC98508.1"/>
    <property type="molecule type" value="Genomic_DNA"/>
</dbReference>
<keyword evidence="2" id="KW-1185">Reference proteome</keyword>
<dbReference type="Proteomes" id="UP000626210">
    <property type="component" value="Unassembled WGS sequence"/>
</dbReference>
<reference evidence="2" key="1">
    <citation type="journal article" date="2019" name="Int. J. Syst. Evol. Microbiol.">
        <title>The Global Catalogue of Microorganisms (GCM) 10K type strain sequencing project: providing services to taxonomists for standard genome sequencing and annotation.</title>
        <authorList>
            <consortium name="The Broad Institute Genomics Platform"/>
            <consortium name="The Broad Institute Genome Sequencing Center for Infectious Disease"/>
            <person name="Wu L."/>
            <person name="Ma J."/>
        </authorList>
    </citation>
    <scope>NUCLEOTIDE SEQUENCE [LARGE SCALE GENOMIC DNA]</scope>
    <source>
        <strain evidence="2">KCTC 23314</strain>
    </source>
</reference>
<evidence type="ECO:0008006" key="3">
    <source>
        <dbReference type="Google" id="ProtNLM"/>
    </source>
</evidence>
<sequence>MGCAKHDAVPVAFVKEGEIAQDKADASVSDVQGSTEQLSRSLLNVRLAAFDLDSEMRGTHCSGSAHCAAIFAKAFDRDRMHGEHVVHSRSHATRRWADQLVPMGSD</sequence>
<evidence type="ECO:0000313" key="1">
    <source>
        <dbReference type="EMBL" id="GHC98508.1"/>
    </source>
</evidence>
<comment type="caution">
    <text evidence="1">The sequence shown here is derived from an EMBL/GenBank/DDBJ whole genome shotgun (WGS) entry which is preliminary data.</text>
</comment>